<dbReference type="AlphaFoldDB" id="A0A0T6BHB5"/>
<evidence type="ECO:0000259" key="6">
    <source>
        <dbReference type="Pfam" id="PF04116"/>
    </source>
</evidence>
<dbReference type="GO" id="GO:0016020">
    <property type="term" value="C:membrane"/>
    <property type="evidence" value="ECO:0007669"/>
    <property type="project" value="UniProtKB-SubCell"/>
</dbReference>
<dbReference type="Proteomes" id="UP000051574">
    <property type="component" value="Unassembled WGS sequence"/>
</dbReference>
<evidence type="ECO:0000256" key="4">
    <source>
        <dbReference type="ARBA" id="ARBA00023136"/>
    </source>
</evidence>
<feature type="transmembrane region" description="Helical" evidence="5">
    <location>
        <begin position="270"/>
        <end position="293"/>
    </location>
</feature>
<sequence length="418" mass="49516">MGVKKKRHDPSVQNGHAKMYHQTNGSVNDTFVDPMAVTWTEKYSSRIEKVWSKIPKFVGTFLVTTAICCMGLGISGDWLLILVHVIKQYRGHVADNLNVTDVDGLLESLKLKGFGYFWLGASTISYTIYYGIGGFLHWYFYVRQRDRPEEWKCQPTKFLSPELERHEIMFGSLSLLLNSTTTAMVACYVSNGGYSTIYYDPFEYPIWWFFLQFAVIFLYQDYATYWLHRIYHIPFLYKHFHKLHHKYKQPTAFSVTAIHPVESTHIQLTLILPIFLIPIHWAPFYIVALYTYYHGIIDHSGINFKAHWWQPWQPDAIFHDNHHQYFHVNFAFNIYFWDILHGTYRRKDRVYTEDIYYGRGKELTKASAKELKADIEERKSENPKAYRDNKLVYDLSNEDLQEQNVATMITKKKKKKHY</sequence>
<dbReference type="GO" id="GO:0005506">
    <property type="term" value="F:iron ion binding"/>
    <property type="evidence" value="ECO:0007669"/>
    <property type="project" value="InterPro"/>
</dbReference>
<dbReference type="OrthoDB" id="408954at2759"/>
<reference evidence="7 8" key="1">
    <citation type="submission" date="2015-09" db="EMBL/GenBank/DDBJ databases">
        <title>Draft genome of the scarab beetle Oryctes borbonicus.</title>
        <authorList>
            <person name="Meyer J.M."/>
            <person name="Markov G.V."/>
            <person name="Baskaran P."/>
            <person name="Herrmann M."/>
            <person name="Sommer R.J."/>
            <person name="Roedelsperger C."/>
        </authorList>
    </citation>
    <scope>NUCLEOTIDE SEQUENCE [LARGE SCALE GENOMIC DNA]</scope>
    <source>
        <strain evidence="7">OB123</strain>
        <tissue evidence="7">Whole animal</tissue>
    </source>
</reference>
<dbReference type="GO" id="GO:0008610">
    <property type="term" value="P:lipid biosynthetic process"/>
    <property type="evidence" value="ECO:0007669"/>
    <property type="project" value="InterPro"/>
</dbReference>
<dbReference type="EMBL" id="LJIG01000201">
    <property type="protein sequence ID" value="KRT86739.1"/>
    <property type="molecule type" value="Genomic_DNA"/>
</dbReference>
<organism evidence="7 8">
    <name type="scientific">Oryctes borbonicus</name>
    <dbReference type="NCBI Taxonomy" id="1629725"/>
    <lineage>
        <taxon>Eukaryota</taxon>
        <taxon>Metazoa</taxon>
        <taxon>Ecdysozoa</taxon>
        <taxon>Arthropoda</taxon>
        <taxon>Hexapoda</taxon>
        <taxon>Insecta</taxon>
        <taxon>Pterygota</taxon>
        <taxon>Neoptera</taxon>
        <taxon>Endopterygota</taxon>
        <taxon>Coleoptera</taxon>
        <taxon>Polyphaga</taxon>
        <taxon>Scarabaeiformia</taxon>
        <taxon>Scarabaeidae</taxon>
        <taxon>Dynastinae</taxon>
        <taxon>Oryctes</taxon>
    </lineage>
</organism>
<dbReference type="InterPro" id="IPR006694">
    <property type="entry name" value="Fatty_acid_hydroxylase"/>
</dbReference>
<accession>A0A0T6BHB5</accession>
<evidence type="ECO:0000313" key="7">
    <source>
        <dbReference type="EMBL" id="KRT86739.1"/>
    </source>
</evidence>
<comment type="caution">
    <text evidence="7">The sequence shown here is derived from an EMBL/GenBank/DDBJ whole genome shotgun (WGS) entry which is preliminary data.</text>
</comment>
<dbReference type="PANTHER" id="PTHR11863">
    <property type="entry name" value="STEROL DESATURASE"/>
    <property type="match status" value="1"/>
</dbReference>
<dbReference type="GO" id="GO:0016491">
    <property type="term" value="F:oxidoreductase activity"/>
    <property type="evidence" value="ECO:0007669"/>
    <property type="project" value="InterPro"/>
</dbReference>
<feature type="transmembrane region" description="Helical" evidence="5">
    <location>
        <begin position="206"/>
        <end position="227"/>
    </location>
</feature>
<evidence type="ECO:0000256" key="1">
    <source>
        <dbReference type="ARBA" id="ARBA00004370"/>
    </source>
</evidence>
<gene>
    <name evidence="7" type="ORF">AMK59_226</name>
</gene>
<evidence type="ECO:0000313" key="8">
    <source>
        <dbReference type="Proteomes" id="UP000051574"/>
    </source>
</evidence>
<dbReference type="Pfam" id="PF04116">
    <property type="entry name" value="FA_hydroxylase"/>
    <property type="match status" value="1"/>
</dbReference>
<keyword evidence="8" id="KW-1185">Reference proteome</keyword>
<feature type="domain" description="Fatty acid hydroxylase" evidence="6">
    <location>
        <begin position="213"/>
        <end position="343"/>
    </location>
</feature>
<evidence type="ECO:0000256" key="2">
    <source>
        <dbReference type="ARBA" id="ARBA00022692"/>
    </source>
</evidence>
<dbReference type="InterPro" id="IPR050307">
    <property type="entry name" value="Sterol_Desaturase_Related"/>
</dbReference>
<feature type="transmembrane region" description="Helical" evidence="5">
    <location>
        <begin position="116"/>
        <end position="142"/>
    </location>
</feature>
<protein>
    <recommendedName>
        <fullName evidence="6">Fatty acid hydroxylase domain-containing protein</fullName>
    </recommendedName>
</protein>
<keyword evidence="2 5" id="KW-0812">Transmembrane</keyword>
<evidence type="ECO:0000256" key="3">
    <source>
        <dbReference type="ARBA" id="ARBA00022989"/>
    </source>
</evidence>
<feature type="transmembrane region" description="Helical" evidence="5">
    <location>
        <begin position="57"/>
        <end position="81"/>
    </location>
</feature>
<evidence type="ECO:0000256" key="5">
    <source>
        <dbReference type="SAM" id="Phobius"/>
    </source>
</evidence>
<proteinExistence type="predicted"/>
<keyword evidence="3 5" id="KW-1133">Transmembrane helix</keyword>
<keyword evidence="4 5" id="KW-0472">Membrane</keyword>
<comment type="subcellular location">
    <subcellularLocation>
        <location evidence="1">Membrane</location>
    </subcellularLocation>
</comment>
<name>A0A0T6BHB5_9SCAR</name>